<gene>
    <name evidence="2" type="ORF">VNE69_08027</name>
</gene>
<dbReference type="AlphaFoldDB" id="A0AAX4JEB3"/>
<keyword evidence="3" id="KW-1185">Reference proteome</keyword>
<evidence type="ECO:0000256" key="1">
    <source>
        <dbReference type="SAM" id="SignalP"/>
    </source>
</evidence>
<evidence type="ECO:0000313" key="3">
    <source>
        <dbReference type="Proteomes" id="UP001334084"/>
    </source>
</evidence>
<dbReference type="RefSeq" id="XP_065330414.1">
    <property type="nucleotide sequence ID" value="XM_065474342.1"/>
</dbReference>
<dbReference type="EMBL" id="CP142733">
    <property type="protein sequence ID" value="WUR04269.1"/>
    <property type="molecule type" value="Genomic_DNA"/>
</dbReference>
<keyword evidence="1" id="KW-0732">Signal</keyword>
<reference evidence="2" key="1">
    <citation type="journal article" date="2024" name="BMC Genomics">
        <title>Functional annotation of a divergent genome using sequence and structure-based similarity.</title>
        <authorList>
            <person name="Svedberg D."/>
            <person name="Winiger R.R."/>
            <person name="Berg A."/>
            <person name="Sharma H."/>
            <person name="Tellgren-Roth C."/>
            <person name="Debrunner-Vossbrinck B.A."/>
            <person name="Vossbrinck C.R."/>
            <person name="Barandun J."/>
        </authorList>
    </citation>
    <scope>NUCLEOTIDE SEQUENCE</scope>
    <source>
        <strain evidence="2">Illinois isolate</strain>
    </source>
</reference>
<proteinExistence type="predicted"/>
<dbReference type="GeneID" id="90542103"/>
<sequence>MFRFYILSLISCLGNVYYYTLDDGSQTKMCVFLRKDLKDSYKLKLIKDEEKINPKAEEDVKKNENEYNLTKVDALSILKELKIDNSNIPFNIDLYQAFISPKIENEIFKNFIKFFLQYEKRFELYSHIMVEIPISKKIYSFYKPSLDLNYIIKEIKDLQVLINTLQHPIIFNIRKRKNFKQYKKLRKHFLDLDIKICKKLDEIKTFLLECHYKEYLDNKTVGNKKETDKIILEIDNSEFKFDEAKIMKAVIGFYKDINNFKNEFVVYENEFLRLSKEDWKLENRKESTVDNFNIINELI</sequence>
<dbReference type="Proteomes" id="UP001334084">
    <property type="component" value="Chromosome 8"/>
</dbReference>
<feature type="chain" id="PRO_5043993865" evidence="1">
    <location>
        <begin position="19"/>
        <end position="299"/>
    </location>
</feature>
<feature type="signal peptide" evidence="1">
    <location>
        <begin position="1"/>
        <end position="18"/>
    </location>
</feature>
<accession>A0AAX4JEB3</accession>
<organism evidence="2 3">
    <name type="scientific">Vairimorpha necatrix</name>
    <dbReference type="NCBI Taxonomy" id="6039"/>
    <lineage>
        <taxon>Eukaryota</taxon>
        <taxon>Fungi</taxon>
        <taxon>Fungi incertae sedis</taxon>
        <taxon>Microsporidia</taxon>
        <taxon>Nosematidae</taxon>
        <taxon>Vairimorpha</taxon>
    </lineage>
</organism>
<dbReference type="KEGG" id="vnx:VNE69_08027"/>
<protein>
    <submittedName>
        <fullName evidence="2">Uncharacterized protein</fullName>
    </submittedName>
</protein>
<evidence type="ECO:0000313" key="2">
    <source>
        <dbReference type="EMBL" id="WUR04269.1"/>
    </source>
</evidence>
<name>A0AAX4JEB3_9MICR</name>